<comment type="catalytic activity">
    <reaction evidence="1">
        <text>ATP-independent breakage of single-stranded DNA, followed by passage and rejoining.</text>
        <dbReference type="EC" id="5.6.2.1"/>
    </reaction>
</comment>
<dbReference type="InterPro" id="IPR003601">
    <property type="entry name" value="Topo_IA_2"/>
</dbReference>
<dbReference type="InterPro" id="IPR034144">
    <property type="entry name" value="TOPRIM_TopoIII"/>
</dbReference>
<keyword evidence="4" id="KW-0799">Topoisomerase</keyword>
<dbReference type="eggNOG" id="COG0550">
    <property type="taxonomic scope" value="Bacteria"/>
</dbReference>
<dbReference type="GO" id="GO:0003677">
    <property type="term" value="F:DNA binding"/>
    <property type="evidence" value="ECO:0007669"/>
    <property type="project" value="UniProtKB-KW"/>
</dbReference>
<dbReference type="HOGENOM" id="CLU_002929_5_2_9"/>
<keyword evidence="6 13" id="KW-0413">Isomerase</keyword>
<dbReference type="InterPro" id="IPR013826">
    <property type="entry name" value="Topo_IA_cen_sub3"/>
</dbReference>
<dbReference type="GeneID" id="92841218"/>
<dbReference type="PATRIC" id="fig|649747.3.peg.4250"/>
<dbReference type="Proteomes" id="UP000016511">
    <property type="component" value="Unassembled WGS sequence"/>
</dbReference>
<keyword evidence="5" id="KW-0238">DNA-binding</keyword>
<reference evidence="13 14" key="1">
    <citation type="submission" date="2013-08" db="EMBL/GenBank/DDBJ databases">
        <authorList>
            <person name="Weinstock G."/>
            <person name="Sodergren E."/>
            <person name="Wylie T."/>
            <person name="Fulton L."/>
            <person name="Fulton R."/>
            <person name="Fronick C."/>
            <person name="O'Laughlin M."/>
            <person name="Godfrey J."/>
            <person name="Miner T."/>
            <person name="Herter B."/>
            <person name="Appelbaum E."/>
            <person name="Cordes M."/>
            <person name="Lek S."/>
            <person name="Wollam A."/>
            <person name="Pepin K.H."/>
            <person name="Palsikar V.B."/>
            <person name="Mitreva M."/>
            <person name="Wilson R.K."/>
        </authorList>
    </citation>
    <scope>NUCLEOTIDE SEQUENCE [LARGE SCALE GENOMIC DNA]</scope>
    <source>
        <strain evidence="13 14">ATCC 12856</strain>
    </source>
</reference>
<dbReference type="EMBL" id="AWSJ01000287">
    <property type="protein sequence ID" value="ERI07249.1"/>
    <property type="molecule type" value="Genomic_DNA"/>
</dbReference>
<evidence type="ECO:0000256" key="7">
    <source>
        <dbReference type="ARBA" id="ARBA00030003"/>
    </source>
</evidence>
<evidence type="ECO:0000256" key="4">
    <source>
        <dbReference type="ARBA" id="ARBA00023029"/>
    </source>
</evidence>
<evidence type="ECO:0000256" key="9">
    <source>
        <dbReference type="ARBA" id="ARBA00032235"/>
    </source>
</evidence>
<accession>U1WFC2</accession>
<proteinExistence type="inferred from homology"/>
<dbReference type="InterPro" id="IPR013497">
    <property type="entry name" value="Topo_IA_cen"/>
</dbReference>
<evidence type="ECO:0000256" key="2">
    <source>
        <dbReference type="ARBA" id="ARBA00009446"/>
    </source>
</evidence>
<dbReference type="RefSeq" id="WP_021624136.1">
    <property type="nucleotide sequence ID" value="NZ_KE952892.1"/>
</dbReference>
<gene>
    <name evidence="13" type="ORF">HMPREF0083_04720</name>
</gene>
<dbReference type="InterPro" id="IPR023405">
    <property type="entry name" value="Topo_IA_core_domain"/>
</dbReference>
<comment type="caution">
    <text evidence="13">The sequence shown here is derived from an EMBL/GenBank/DDBJ whole genome shotgun (WGS) entry which is preliminary data.</text>
</comment>
<dbReference type="AlphaFoldDB" id="U1WFC2"/>
<dbReference type="SUPFAM" id="SSF56712">
    <property type="entry name" value="Prokaryotic type I DNA topoisomerase"/>
    <property type="match status" value="1"/>
</dbReference>
<feature type="domain" description="Toprim" evidence="11">
    <location>
        <begin position="2"/>
        <end position="135"/>
    </location>
</feature>
<comment type="similarity">
    <text evidence="2">Belongs to the type IA topoisomerase family.</text>
</comment>
<organism evidence="13 14">
    <name type="scientific">Aneurinibacillus aneurinilyticus ATCC 12856</name>
    <dbReference type="NCBI Taxonomy" id="649747"/>
    <lineage>
        <taxon>Bacteria</taxon>
        <taxon>Bacillati</taxon>
        <taxon>Bacillota</taxon>
        <taxon>Bacilli</taxon>
        <taxon>Bacillales</taxon>
        <taxon>Paenibacillaceae</taxon>
        <taxon>Aneurinibacillus group</taxon>
        <taxon>Aneurinibacillus</taxon>
    </lineage>
</organism>
<protein>
    <recommendedName>
        <fullName evidence="3">DNA topoisomerase</fullName>
        <ecNumber evidence="3">5.6.2.1</ecNumber>
    </recommendedName>
    <alternativeName>
        <fullName evidence="10">Omega-protein</fullName>
    </alternativeName>
    <alternativeName>
        <fullName evidence="9">Relaxing enzyme</fullName>
    </alternativeName>
    <alternativeName>
        <fullName evidence="7">Swivelase</fullName>
    </alternativeName>
    <alternativeName>
        <fullName evidence="8">Untwisting enzyme</fullName>
    </alternativeName>
</protein>
<dbReference type="SMART" id="SM00437">
    <property type="entry name" value="TOP1Ac"/>
    <property type="match status" value="1"/>
</dbReference>
<dbReference type="Pfam" id="PF01131">
    <property type="entry name" value="Topoisom_bac"/>
    <property type="match status" value="1"/>
</dbReference>
<evidence type="ECO:0000256" key="5">
    <source>
        <dbReference type="ARBA" id="ARBA00023125"/>
    </source>
</evidence>
<dbReference type="SMART" id="SM00436">
    <property type="entry name" value="TOP1Bc"/>
    <property type="match status" value="1"/>
</dbReference>
<dbReference type="PRINTS" id="PR00417">
    <property type="entry name" value="PRTPISMRASEI"/>
</dbReference>
<dbReference type="STRING" id="649747.HMPREF0083_04720"/>
<dbReference type="GO" id="GO:0006310">
    <property type="term" value="P:DNA recombination"/>
    <property type="evidence" value="ECO:0007669"/>
    <property type="project" value="TreeGrafter"/>
</dbReference>
<keyword evidence="14" id="KW-1185">Reference proteome</keyword>
<evidence type="ECO:0000259" key="11">
    <source>
        <dbReference type="PROSITE" id="PS50880"/>
    </source>
</evidence>
<dbReference type="InterPro" id="IPR013824">
    <property type="entry name" value="Topo_IA_cen_sub1"/>
</dbReference>
<dbReference type="PANTHER" id="PTHR11390">
    <property type="entry name" value="PROKARYOTIC DNA TOPOISOMERASE"/>
    <property type="match status" value="1"/>
</dbReference>
<dbReference type="EC" id="5.6.2.1" evidence="3"/>
<dbReference type="InterPro" id="IPR006171">
    <property type="entry name" value="TOPRIM_dom"/>
</dbReference>
<dbReference type="PROSITE" id="PS52039">
    <property type="entry name" value="TOPO_IA_2"/>
    <property type="match status" value="1"/>
</dbReference>
<evidence type="ECO:0000256" key="8">
    <source>
        <dbReference type="ARBA" id="ARBA00031985"/>
    </source>
</evidence>
<evidence type="ECO:0000313" key="13">
    <source>
        <dbReference type="EMBL" id="ERI07249.1"/>
    </source>
</evidence>
<dbReference type="SMART" id="SM00493">
    <property type="entry name" value="TOPRIM"/>
    <property type="match status" value="1"/>
</dbReference>
<dbReference type="CDD" id="cd03362">
    <property type="entry name" value="TOPRIM_TopoIA_TopoIII"/>
    <property type="match status" value="1"/>
</dbReference>
<dbReference type="GO" id="GO:0003917">
    <property type="term" value="F:DNA topoisomerase type I (single strand cut, ATP-independent) activity"/>
    <property type="evidence" value="ECO:0007669"/>
    <property type="project" value="UniProtKB-EC"/>
</dbReference>
<dbReference type="GO" id="GO:0006281">
    <property type="term" value="P:DNA repair"/>
    <property type="evidence" value="ECO:0007669"/>
    <property type="project" value="TreeGrafter"/>
</dbReference>
<dbReference type="GO" id="GO:0043597">
    <property type="term" value="C:cytoplasmic replication fork"/>
    <property type="evidence" value="ECO:0007669"/>
    <property type="project" value="TreeGrafter"/>
</dbReference>
<sequence length="687" mass="76421">MPTLILAEKPSVARAIAKALGRPTRADGYLQVENYLVTWAVGHLVALAPPEAYHPSWKSWKLDELPMLPDSWKLVANKRTKKQFSIVKSLMQRNDVDRVIFATDAGAEGELIARWIYEKCGCKKPAERLWIASVTTTAILEGMKQLQPAAAYDRLYESAAARARSDWTVGLNATRAVTCALRYNDSSSPTYTLGRVQTPVLKKIVDREKEIETFEPEIYYEILGIFEDKAGYVYSGKWTDPETGSSRLASQEQAEKIVDQVKGQSVDRVEIQWQEQTILPPTLLSLTNLQRQASTRLGLTVAQVTDIAQVLYEKGMISYPRTADSLVTPDVAASFPSILQQLAGSYHSIVPASPRNLAIDSRYVGPVTDHHGIIPTGQRGKIEGAEAALYDYIVRVFIAAHHESGLDRVRDIITIVKGERFYTREGYKVVPGWRTVFGAVPEALPDDIVPTVINVDASWTEEATQPPSRYTEAAIIKEMERCRLGTAATRAETIEKLKKQAYITLEGKSLVPTEKGLFLIEQLGDAPITSAELTGQWETQLEEIQKGTLSVAEFERGIQESVREMVQAAAKLKDPTIVKAKAAVMGSCPACKQGQVLHITGKEKPYYMCNRRQDGCRFFIAGTIAGQTITQKDIQRLLQRGKMKEKSYQFKTGKRRAVLYLTSDGSTEFEFPESMGKRVARFFGLGG</sequence>
<evidence type="ECO:0000256" key="10">
    <source>
        <dbReference type="ARBA" id="ARBA00032877"/>
    </source>
</evidence>
<name>U1WFC2_ANEAE</name>
<evidence type="ECO:0000313" key="14">
    <source>
        <dbReference type="Proteomes" id="UP000016511"/>
    </source>
</evidence>
<dbReference type="InterPro" id="IPR000380">
    <property type="entry name" value="Topo_IA"/>
</dbReference>
<dbReference type="Pfam" id="PF01751">
    <property type="entry name" value="Toprim"/>
    <property type="match status" value="1"/>
</dbReference>
<dbReference type="Gene3D" id="3.40.50.140">
    <property type="match status" value="1"/>
</dbReference>
<evidence type="ECO:0000256" key="3">
    <source>
        <dbReference type="ARBA" id="ARBA00012891"/>
    </source>
</evidence>
<evidence type="ECO:0000256" key="1">
    <source>
        <dbReference type="ARBA" id="ARBA00000213"/>
    </source>
</evidence>
<evidence type="ECO:0000259" key="12">
    <source>
        <dbReference type="PROSITE" id="PS52039"/>
    </source>
</evidence>
<dbReference type="PROSITE" id="PS50880">
    <property type="entry name" value="TOPRIM"/>
    <property type="match status" value="1"/>
</dbReference>
<evidence type="ECO:0000256" key="6">
    <source>
        <dbReference type="ARBA" id="ARBA00023235"/>
    </source>
</evidence>
<dbReference type="Gene3D" id="1.10.460.10">
    <property type="entry name" value="Topoisomerase I, domain 2"/>
    <property type="match status" value="1"/>
</dbReference>
<dbReference type="Gene3D" id="2.70.20.10">
    <property type="entry name" value="Topoisomerase I, domain 3"/>
    <property type="match status" value="1"/>
</dbReference>
<dbReference type="Pfam" id="PF13342">
    <property type="entry name" value="Toprim_Crpt"/>
    <property type="match status" value="1"/>
</dbReference>
<dbReference type="GO" id="GO:0006265">
    <property type="term" value="P:DNA topological change"/>
    <property type="evidence" value="ECO:0007669"/>
    <property type="project" value="InterPro"/>
</dbReference>
<feature type="domain" description="Topo IA-type catalytic" evidence="12">
    <location>
        <begin position="152"/>
        <end position="566"/>
    </location>
</feature>
<dbReference type="Gene3D" id="1.10.290.10">
    <property type="entry name" value="Topoisomerase I, domain 4"/>
    <property type="match status" value="1"/>
</dbReference>
<dbReference type="InterPro" id="IPR025589">
    <property type="entry name" value="Toprim_C_rpt"/>
</dbReference>
<dbReference type="InterPro" id="IPR013825">
    <property type="entry name" value="Topo_IA_cen_sub2"/>
</dbReference>
<dbReference type="PANTHER" id="PTHR11390:SF21">
    <property type="entry name" value="DNA TOPOISOMERASE 3-ALPHA"/>
    <property type="match status" value="1"/>
</dbReference>
<dbReference type="InterPro" id="IPR003602">
    <property type="entry name" value="Topo_IA_DNA-bd_dom"/>
</dbReference>